<proteinExistence type="predicted"/>
<name>T1GA11_MEGSC</name>
<evidence type="ECO:0000256" key="2">
    <source>
        <dbReference type="ARBA" id="ARBA00022525"/>
    </source>
</evidence>
<dbReference type="PANTHER" id="PTHR13723:SF278">
    <property type="entry name" value="ADAM METALLOPEPTIDASE WITH THROMBOSPONDIN TYPE 1 MOTIF A, ISOFORM B"/>
    <property type="match status" value="1"/>
</dbReference>
<protein>
    <recommendedName>
        <fullName evidence="6">ADAMTS cysteine-rich domain-containing protein</fullName>
    </recommendedName>
</protein>
<comment type="subcellular location">
    <subcellularLocation>
        <location evidence="1">Secreted</location>
    </subcellularLocation>
</comment>
<accession>T1GA11</accession>
<organism evidence="4 5">
    <name type="scientific">Megaselia scalaris</name>
    <name type="common">Humpbacked fly</name>
    <name type="synonym">Phora scalaris</name>
    <dbReference type="NCBI Taxonomy" id="36166"/>
    <lineage>
        <taxon>Eukaryota</taxon>
        <taxon>Metazoa</taxon>
        <taxon>Ecdysozoa</taxon>
        <taxon>Arthropoda</taxon>
        <taxon>Hexapoda</taxon>
        <taxon>Insecta</taxon>
        <taxon>Pterygota</taxon>
        <taxon>Neoptera</taxon>
        <taxon>Endopterygota</taxon>
        <taxon>Diptera</taxon>
        <taxon>Brachycera</taxon>
        <taxon>Muscomorpha</taxon>
        <taxon>Platypezoidea</taxon>
        <taxon>Phoridae</taxon>
        <taxon>Megaseliini</taxon>
        <taxon>Megaselia</taxon>
    </lineage>
</organism>
<dbReference type="AlphaFoldDB" id="T1GA11"/>
<dbReference type="GO" id="GO:0031012">
    <property type="term" value="C:extracellular matrix"/>
    <property type="evidence" value="ECO:0007669"/>
    <property type="project" value="TreeGrafter"/>
</dbReference>
<dbReference type="GO" id="GO:0005576">
    <property type="term" value="C:extracellular region"/>
    <property type="evidence" value="ECO:0007669"/>
    <property type="project" value="UniProtKB-SubCell"/>
</dbReference>
<keyword evidence="3" id="KW-0732">Signal</keyword>
<dbReference type="GO" id="GO:0006508">
    <property type="term" value="P:proteolysis"/>
    <property type="evidence" value="ECO:0007669"/>
    <property type="project" value="TreeGrafter"/>
</dbReference>
<feature type="signal peptide" evidence="3">
    <location>
        <begin position="1"/>
        <end position="19"/>
    </location>
</feature>
<keyword evidence="2" id="KW-0964">Secreted</keyword>
<dbReference type="GO" id="GO:0030198">
    <property type="term" value="P:extracellular matrix organization"/>
    <property type="evidence" value="ECO:0007669"/>
    <property type="project" value="TreeGrafter"/>
</dbReference>
<dbReference type="InterPro" id="IPR036383">
    <property type="entry name" value="TSP1_rpt_sf"/>
</dbReference>
<reference evidence="5" key="1">
    <citation type="submission" date="2013-02" db="EMBL/GenBank/DDBJ databases">
        <authorList>
            <person name="Hughes D."/>
        </authorList>
    </citation>
    <scope>NUCLEOTIDE SEQUENCE</scope>
    <source>
        <strain>Durham</strain>
        <strain evidence="5">NC isolate 2 -- Noor lab</strain>
    </source>
</reference>
<dbReference type="PANTHER" id="PTHR13723">
    <property type="entry name" value="ADAMTS A DISINTEGRIN AND METALLOPROTEASE WITH THROMBOSPONDIN MOTIFS PROTEASE"/>
    <property type="match status" value="1"/>
</dbReference>
<dbReference type="SUPFAM" id="SSF82895">
    <property type="entry name" value="TSP-1 type 1 repeat"/>
    <property type="match status" value="2"/>
</dbReference>
<evidence type="ECO:0000313" key="5">
    <source>
        <dbReference type="Proteomes" id="UP000015102"/>
    </source>
</evidence>
<sequence length="107" mass="11830">MPSVQALLWSLVSSSECSASCGGIGTRENSFQCIQTFSNNSQLIIDNNFCADIQYQQFEKCESDGCWEYSEWSQCNASCGPGVQTREVQCKKLGRVLTGSIVNQKKN</sequence>
<feature type="chain" id="PRO_5004588130" description="ADAMTS cysteine-rich domain-containing protein" evidence="3">
    <location>
        <begin position="20"/>
        <end position="107"/>
    </location>
</feature>
<dbReference type="HOGENOM" id="CLU_2212937_0_0_1"/>
<dbReference type="InterPro" id="IPR000884">
    <property type="entry name" value="TSP1_rpt"/>
</dbReference>
<evidence type="ECO:0000313" key="4">
    <source>
        <dbReference type="EnsemblMetazoa" id="MESCA000054-PA"/>
    </source>
</evidence>
<dbReference type="InterPro" id="IPR050439">
    <property type="entry name" value="ADAMTS_ADAMTS-like"/>
</dbReference>
<keyword evidence="5" id="KW-1185">Reference proteome</keyword>
<evidence type="ECO:0000256" key="1">
    <source>
        <dbReference type="ARBA" id="ARBA00004613"/>
    </source>
</evidence>
<dbReference type="Pfam" id="PF19030">
    <property type="entry name" value="TSP1_ADAMTS"/>
    <property type="match status" value="2"/>
</dbReference>
<evidence type="ECO:0000256" key="3">
    <source>
        <dbReference type="SAM" id="SignalP"/>
    </source>
</evidence>
<evidence type="ECO:0008006" key="6">
    <source>
        <dbReference type="Google" id="ProtNLM"/>
    </source>
</evidence>
<dbReference type="PROSITE" id="PS50092">
    <property type="entry name" value="TSP1"/>
    <property type="match status" value="1"/>
</dbReference>
<dbReference type="Gene3D" id="2.20.100.10">
    <property type="entry name" value="Thrombospondin type-1 (TSP1) repeat"/>
    <property type="match status" value="1"/>
</dbReference>
<dbReference type="EMBL" id="CAQQ02069665">
    <property type="status" value="NOT_ANNOTATED_CDS"/>
    <property type="molecule type" value="Genomic_DNA"/>
</dbReference>
<dbReference type="Proteomes" id="UP000015102">
    <property type="component" value="Unassembled WGS sequence"/>
</dbReference>
<dbReference type="STRING" id="36166.T1GA11"/>
<reference evidence="4" key="2">
    <citation type="submission" date="2015-06" db="UniProtKB">
        <authorList>
            <consortium name="EnsemblMetazoa"/>
        </authorList>
    </citation>
    <scope>IDENTIFICATION</scope>
</reference>
<dbReference type="EnsemblMetazoa" id="MESCA000054-RA">
    <property type="protein sequence ID" value="MESCA000054-PA"/>
    <property type="gene ID" value="MESCA000054"/>
</dbReference>
<dbReference type="GO" id="GO:0004222">
    <property type="term" value="F:metalloendopeptidase activity"/>
    <property type="evidence" value="ECO:0007669"/>
    <property type="project" value="TreeGrafter"/>
</dbReference>